<accession>A0A2P8DD75</accession>
<gene>
    <name evidence="2" type="ORF">B0I18_1011347</name>
</gene>
<name>A0A2P8DD75_9BACT</name>
<dbReference type="OrthoDB" id="10006585at2"/>
<evidence type="ECO:0000256" key="1">
    <source>
        <dbReference type="SAM" id="SignalP"/>
    </source>
</evidence>
<protein>
    <recommendedName>
        <fullName evidence="4">PXPV repeat-containing protein</fullName>
    </recommendedName>
</protein>
<evidence type="ECO:0008006" key="4">
    <source>
        <dbReference type="Google" id="ProtNLM"/>
    </source>
</evidence>
<feature type="signal peptide" evidence="1">
    <location>
        <begin position="1"/>
        <end position="24"/>
    </location>
</feature>
<reference evidence="2 3" key="1">
    <citation type="submission" date="2018-03" db="EMBL/GenBank/DDBJ databases">
        <title>Genomic Encyclopedia of Type Strains, Phase III (KMG-III): the genomes of soil and plant-associated and newly described type strains.</title>
        <authorList>
            <person name="Whitman W."/>
        </authorList>
    </citation>
    <scope>NUCLEOTIDE SEQUENCE [LARGE SCALE GENOMIC DNA]</scope>
    <source>
        <strain evidence="2 3">CGMCC 1.12700</strain>
    </source>
</reference>
<organism evidence="2 3">
    <name type="scientific">Taibaiella chishuiensis</name>
    <dbReference type="NCBI Taxonomy" id="1434707"/>
    <lineage>
        <taxon>Bacteria</taxon>
        <taxon>Pseudomonadati</taxon>
        <taxon>Bacteroidota</taxon>
        <taxon>Chitinophagia</taxon>
        <taxon>Chitinophagales</taxon>
        <taxon>Chitinophagaceae</taxon>
        <taxon>Taibaiella</taxon>
    </lineage>
</organism>
<keyword evidence="3" id="KW-1185">Reference proteome</keyword>
<dbReference type="EMBL" id="PYGD01000001">
    <property type="protein sequence ID" value="PSK95181.1"/>
    <property type="molecule type" value="Genomic_DNA"/>
</dbReference>
<sequence length="113" mass="13593">MKKHIFFTALFVLFGLFFTTAANAQGHGWGRNKHYYKEQRRMDRAYAKGYRDGYHEDRRYVRRHRRVAYYPPVYRPRPRYYRPAPVYAPPPPRPYYRGGVSINIPLPPLPPHP</sequence>
<evidence type="ECO:0000313" key="3">
    <source>
        <dbReference type="Proteomes" id="UP000240572"/>
    </source>
</evidence>
<dbReference type="Proteomes" id="UP000240572">
    <property type="component" value="Unassembled WGS sequence"/>
</dbReference>
<keyword evidence="1" id="KW-0732">Signal</keyword>
<dbReference type="RefSeq" id="WP_106521851.1">
    <property type="nucleotide sequence ID" value="NZ_PYGD01000001.1"/>
</dbReference>
<comment type="caution">
    <text evidence="2">The sequence shown here is derived from an EMBL/GenBank/DDBJ whole genome shotgun (WGS) entry which is preliminary data.</text>
</comment>
<dbReference type="AlphaFoldDB" id="A0A2P8DD75"/>
<evidence type="ECO:0000313" key="2">
    <source>
        <dbReference type="EMBL" id="PSK95181.1"/>
    </source>
</evidence>
<proteinExistence type="predicted"/>
<feature type="chain" id="PRO_5015110534" description="PXPV repeat-containing protein" evidence="1">
    <location>
        <begin position="25"/>
        <end position="113"/>
    </location>
</feature>